<accession>A0A226E246</accession>
<feature type="region of interest" description="Disordered" evidence="1">
    <location>
        <begin position="195"/>
        <end position="217"/>
    </location>
</feature>
<comment type="caution">
    <text evidence="2">The sequence shown here is derived from an EMBL/GenBank/DDBJ whole genome shotgun (WGS) entry which is preliminary data.</text>
</comment>
<organism evidence="2 3">
    <name type="scientific">Folsomia candida</name>
    <name type="common">Springtail</name>
    <dbReference type="NCBI Taxonomy" id="158441"/>
    <lineage>
        <taxon>Eukaryota</taxon>
        <taxon>Metazoa</taxon>
        <taxon>Ecdysozoa</taxon>
        <taxon>Arthropoda</taxon>
        <taxon>Hexapoda</taxon>
        <taxon>Collembola</taxon>
        <taxon>Entomobryomorpha</taxon>
        <taxon>Isotomoidea</taxon>
        <taxon>Isotomidae</taxon>
        <taxon>Proisotominae</taxon>
        <taxon>Folsomia</taxon>
    </lineage>
</organism>
<evidence type="ECO:0000313" key="2">
    <source>
        <dbReference type="EMBL" id="OXA51348.1"/>
    </source>
</evidence>
<dbReference type="Proteomes" id="UP000198287">
    <property type="component" value="Unassembled WGS sequence"/>
</dbReference>
<sequence length="217" mass="24151">MLLIIKGSHRDSFVLCHTNGDDANEHYCSLPVRRTALRLRNYNGTKDAKSNGECGRKFQLCVAPFDARRQVMLLLCWKEGAAYCYDLCFSVGIKIGGSLRHLVLAGGGGGGAVVAIVGGRKKEKQKSGLKRGGILTCCAFLVLWEISKRMEQERIKMVLSRRVLTGGRRGLFLWESHQSELCSFMSAIKEKKQGFATTTPIQNKRKPIGEFPRSELN</sequence>
<name>A0A226E246_FOLCA</name>
<proteinExistence type="predicted"/>
<protein>
    <submittedName>
        <fullName evidence="2">Uncharacterized protein</fullName>
    </submittedName>
</protein>
<evidence type="ECO:0000313" key="3">
    <source>
        <dbReference type="Proteomes" id="UP000198287"/>
    </source>
</evidence>
<keyword evidence="3" id="KW-1185">Reference proteome</keyword>
<dbReference type="EMBL" id="LNIX01000007">
    <property type="protein sequence ID" value="OXA51348.1"/>
    <property type="molecule type" value="Genomic_DNA"/>
</dbReference>
<evidence type="ECO:0000256" key="1">
    <source>
        <dbReference type="SAM" id="MobiDB-lite"/>
    </source>
</evidence>
<dbReference type="AlphaFoldDB" id="A0A226E246"/>
<reference evidence="2 3" key="1">
    <citation type="submission" date="2015-12" db="EMBL/GenBank/DDBJ databases">
        <title>The genome of Folsomia candida.</title>
        <authorList>
            <person name="Faddeeva A."/>
            <person name="Derks M.F."/>
            <person name="Anvar Y."/>
            <person name="Smit S."/>
            <person name="Van Straalen N."/>
            <person name="Roelofs D."/>
        </authorList>
    </citation>
    <scope>NUCLEOTIDE SEQUENCE [LARGE SCALE GENOMIC DNA]</scope>
    <source>
        <strain evidence="2 3">VU population</strain>
        <tissue evidence="2">Whole body</tissue>
    </source>
</reference>
<gene>
    <name evidence="2" type="ORF">Fcan01_13551</name>
</gene>